<protein>
    <submittedName>
        <fullName evidence="1">16234_t:CDS:1</fullName>
    </submittedName>
</protein>
<name>A0ACA9RQT0_9GLOM</name>
<organism evidence="1 2">
    <name type="scientific">Racocetra persica</name>
    <dbReference type="NCBI Taxonomy" id="160502"/>
    <lineage>
        <taxon>Eukaryota</taxon>
        <taxon>Fungi</taxon>
        <taxon>Fungi incertae sedis</taxon>
        <taxon>Mucoromycota</taxon>
        <taxon>Glomeromycotina</taxon>
        <taxon>Glomeromycetes</taxon>
        <taxon>Diversisporales</taxon>
        <taxon>Gigasporaceae</taxon>
        <taxon>Racocetra</taxon>
    </lineage>
</organism>
<comment type="caution">
    <text evidence="1">The sequence shown here is derived from an EMBL/GenBank/DDBJ whole genome shotgun (WGS) entry which is preliminary data.</text>
</comment>
<gene>
    <name evidence="1" type="ORF">RPERSI_LOCUS21504</name>
</gene>
<reference evidence="1" key="1">
    <citation type="submission" date="2021-06" db="EMBL/GenBank/DDBJ databases">
        <authorList>
            <person name="Kallberg Y."/>
            <person name="Tangrot J."/>
            <person name="Rosling A."/>
        </authorList>
    </citation>
    <scope>NUCLEOTIDE SEQUENCE</scope>
    <source>
        <strain evidence="1">MA461A</strain>
    </source>
</reference>
<sequence length="118" mass="12783">VSNDVLALIGPGDSKLWWGQSEYTLVRINAIDAGCTPRMTSSVVPPTRKLCPARFSSGSSCLSLVMNQRLVAVVGVRSLYTDIHVLFPDNSNFSAAMVETLISSDWLFGRSSPSHARP</sequence>
<evidence type="ECO:0000313" key="1">
    <source>
        <dbReference type="EMBL" id="CAG8803351.1"/>
    </source>
</evidence>
<dbReference type="Proteomes" id="UP000789920">
    <property type="component" value="Unassembled WGS sequence"/>
</dbReference>
<keyword evidence="2" id="KW-1185">Reference proteome</keyword>
<feature type="non-terminal residue" evidence="1">
    <location>
        <position position="1"/>
    </location>
</feature>
<proteinExistence type="predicted"/>
<evidence type="ECO:0000313" key="2">
    <source>
        <dbReference type="Proteomes" id="UP000789920"/>
    </source>
</evidence>
<dbReference type="EMBL" id="CAJVQC010063098">
    <property type="protein sequence ID" value="CAG8803351.1"/>
    <property type="molecule type" value="Genomic_DNA"/>
</dbReference>
<accession>A0ACA9RQT0</accession>